<dbReference type="Proteomes" id="UP001497493">
    <property type="component" value="Chromosome"/>
</dbReference>
<organism evidence="1 2">
    <name type="scientific">Candidatus Methylocalor cossyra</name>
    <dbReference type="NCBI Taxonomy" id="3108543"/>
    <lineage>
        <taxon>Bacteria</taxon>
        <taxon>Pseudomonadati</taxon>
        <taxon>Pseudomonadota</taxon>
        <taxon>Gammaproteobacteria</taxon>
        <taxon>Methylococcales</taxon>
        <taxon>Methylococcaceae</taxon>
        <taxon>Candidatus Methylocalor</taxon>
    </lineage>
</organism>
<gene>
    <name evidence="1" type="ORF">MECH1_V1_0689</name>
</gene>
<dbReference type="EMBL" id="OZ026884">
    <property type="protein sequence ID" value="CAL1239465.1"/>
    <property type="molecule type" value="Genomic_DNA"/>
</dbReference>
<keyword evidence="2" id="KW-1185">Reference proteome</keyword>
<reference evidence="1 2" key="1">
    <citation type="submission" date="2024-04" db="EMBL/GenBank/DDBJ databases">
        <authorList>
            <person name="Cremers G."/>
        </authorList>
    </citation>
    <scope>NUCLEOTIDE SEQUENCE [LARGE SCALE GENOMIC DNA]</scope>
    <source>
        <strain evidence="1">MeCH1-AG</strain>
    </source>
</reference>
<dbReference type="PANTHER" id="PTHR36931:SF1">
    <property type="entry name" value="UPF0153 PROTEIN YEIW"/>
    <property type="match status" value="1"/>
</dbReference>
<accession>A0ABP1C5F1</accession>
<dbReference type="RefSeq" id="WP_348759901.1">
    <property type="nucleotide sequence ID" value="NZ_OZ026884.1"/>
</dbReference>
<dbReference type="PANTHER" id="PTHR36931">
    <property type="entry name" value="UPF0153 PROTEIN YEIW"/>
    <property type="match status" value="1"/>
</dbReference>
<evidence type="ECO:0000313" key="1">
    <source>
        <dbReference type="EMBL" id="CAL1239465.1"/>
    </source>
</evidence>
<dbReference type="InterPro" id="IPR052572">
    <property type="entry name" value="UPF0153_domain"/>
</dbReference>
<name>A0ABP1C5F1_9GAMM</name>
<protein>
    <submittedName>
        <fullName evidence="1">Zinc/iron-chelating domain-containing protein</fullName>
    </submittedName>
</protein>
<sequence length="90" mass="9733">MDCRPGCAACCIALSISTPLPGLPKGKPAGLPCPHLDRGLRCTLYGKPERPPCCAGLKPTLEMCGNHRDEALAHLSWLERVTRPDRDGNR</sequence>
<evidence type="ECO:0000313" key="2">
    <source>
        <dbReference type="Proteomes" id="UP001497493"/>
    </source>
</evidence>
<proteinExistence type="predicted"/>